<keyword evidence="2" id="KW-1185">Reference proteome</keyword>
<dbReference type="Proteomes" id="UP000001036">
    <property type="component" value="Chromosome"/>
</dbReference>
<protein>
    <submittedName>
        <fullName evidence="1">Uncharacterized protein</fullName>
    </submittedName>
</protein>
<organism evidence="1 2">
    <name type="scientific">Cellvibrio japonicus (strain Ueda107)</name>
    <name type="common">Pseudomonas fluorescens subsp. cellulosa</name>
    <dbReference type="NCBI Taxonomy" id="498211"/>
    <lineage>
        <taxon>Bacteria</taxon>
        <taxon>Pseudomonadati</taxon>
        <taxon>Pseudomonadota</taxon>
        <taxon>Gammaproteobacteria</taxon>
        <taxon>Cellvibrionales</taxon>
        <taxon>Cellvibrionaceae</taxon>
        <taxon>Cellvibrio</taxon>
    </lineage>
</organism>
<reference evidence="1 2" key="1">
    <citation type="journal article" date="2008" name="J. Bacteriol.">
        <title>Insights into plant cell wall degradation from the genome sequence of the soil bacterium Cellvibrio japonicus.</title>
        <authorList>
            <person name="Deboy R.T."/>
            <person name="Mongodin E.F."/>
            <person name="Fouts D.E."/>
            <person name="Tailford L.E."/>
            <person name="Khouri H."/>
            <person name="Emerson J.B."/>
            <person name="Mohamoud Y."/>
            <person name="Watkins K."/>
            <person name="Henrissat B."/>
            <person name="Gilbert H.J."/>
            <person name="Nelson K.E."/>
        </authorList>
    </citation>
    <scope>NUCLEOTIDE SEQUENCE [LARGE SCALE GENOMIC DNA]</scope>
    <source>
        <strain evidence="1 2">Ueda107</strain>
    </source>
</reference>
<accession>B3PDW9</accession>
<gene>
    <name evidence="1" type="ordered locus">CJA_3172</name>
</gene>
<dbReference type="AlphaFoldDB" id="B3PDW9"/>
<evidence type="ECO:0000313" key="2">
    <source>
        <dbReference type="Proteomes" id="UP000001036"/>
    </source>
</evidence>
<dbReference type="KEGG" id="cja:CJA_3172"/>
<dbReference type="EMBL" id="CP000934">
    <property type="protein sequence ID" value="ACE84519.1"/>
    <property type="molecule type" value="Genomic_DNA"/>
</dbReference>
<name>B3PDW9_CELJU</name>
<dbReference type="STRING" id="498211.CJA_3172"/>
<sequence length="61" mass="6838">MNGYSFAQGSCRSLGQQVRVSLVIRKHAAIGMPNHLRNTGMACEQIYRVAVAAHYKRQPQH</sequence>
<proteinExistence type="predicted"/>
<dbReference type="HOGENOM" id="CLU_2913986_0_0_6"/>
<evidence type="ECO:0000313" key="1">
    <source>
        <dbReference type="EMBL" id="ACE84519.1"/>
    </source>
</evidence>